<keyword evidence="3" id="KW-1185">Reference proteome</keyword>
<dbReference type="GO" id="GO:0045121">
    <property type="term" value="C:membrane raft"/>
    <property type="evidence" value="ECO:0007669"/>
    <property type="project" value="TreeGrafter"/>
</dbReference>
<evidence type="ECO:0000313" key="3">
    <source>
        <dbReference type="Proteomes" id="UP000835052"/>
    </source>
</evidence>
<dbReference type="GO" id="GO:0045087">
    <property type="term" value="P:innate immune response"/>
    <property type="evidence" value="ECO:0007669"/>
    <property type="project" value="TreeGrafter"/>
</dbReference>
<accession>A0A8S1H9C7</accession>
<protein>
    <recommendedName>
        <fullName evidence="4">CUB-like domain-containing protein</fullName>
    </recommendedName>
</protein>
<dbReference type="EMBL" id="CAJGYM010000029">
    <property type="protein sequence ID" value="CAD6192669.1"/>
    <property type="molecule type" value="Genomic_DNA"/>
</dbReference>
<dbReference type="PANTHER" id="PTHR21733">
    <property type="entry name" value="CUB_2 DOMAIN-CONTAINING PROTEIN-RELATED-RELATED"/>
    <property type="match status" value="1"/>
</dbReference>
<dbReference type="Proteomes" id="UP000835052">
    <property type="component" value="Unassembled WGS sequence"/>
</dbReference>
<organism evidence="2 3">
    <name type="scientific">Caenorhabditis auriculariae</name>
    <dbReference type="NCBI Taxonomy" id="2777116"/>
    <lineage>
        <taxon>Eukaryota</taxon>
        <taxon>Metazoa</taxon>
        <taxon>Ecdysozoa</taxon>
        <taxon>Nematoda</taxon>
        <taxon>Chromadorea</taxon>
        <taxon>Rhabditida</taxon>
        <taxon>Rhabditina</taxon>
        <taxon>Rhabditomorpha</taxon>
        <taxon>Rhabditoidea</taxon>
        <taxon>Rhabditidae</taxon>
        <taxon>Peloderinae</taxon>
        <taxon>Caenorhabditis</taxon>
    </lineage>
</organism>
<reference evidence="2" key="1">
    <citation type="submission" date="2020-10" db="EMBL/GenBank/DDBJ databases">
        <authorList>
            <person name="Kikuchi T."/>
        </authorList>
    </citation>
    <scope>NUCLEOTIDE SEQUENCE</scope>
    <source>
        <strain evidence="2">NKZ352</strain>
    </source>
</reference>
<proteinExistence type="predicted"/>
<comment type="caution">
    <text evidence="2">The sequence shown here is derived from an EMBL/GenBank/DDBJ whole genome shotgun (WGS) entry which is preliminary data.</text>
</comment>
<evidence type="ECO:0008006" key="4">
    <source>
        <dbReference type="Google" id="ProtNLM"/>
    </source>
</evidence>
<evidence type="ECO:0000256" key="1">
    <source>
        <dbReference type="SAM" id="SignalP"/>
    </source>
</evidence>
<keyword evidence="1" id="KW-0732">Signal</keyword>
<dbReference type="Pfam" id="PF03409">
    <property type="entry name" value="Glycoprotein"/>
    <property type="match status" value="2"/>
</dbReference>
<dbReference type="InterPro" id="IPR005071">
    <property type="entry name" value="Glycoprotein"/>
</dbReference>
<dbReference type="AlphaFoldDB" id="A0A8S1H9C7"/>
<dbReference type="OrthoDB" id="5869791at2759"/>
<evidence type="ECO:0000313" key="2">
    <source>
        <dbReference type="EMBL" id="CAD6192669.1"/>
    </source>
</evidence>
<feature type="chain" id="PRO_5035889712" description="CUB-like domain-containing protein" evidence="1">
    <location>
        <begin position="17"/>
        <end position="794"/>
    </location>
</feature>
<gene>
    <name evidence="2" type="ORF">CAUJ_LOCUS8588</name>
</gene>
<feature type="signal peptide" evidence="1">
    <location>
        <begin position="1"/>
        <end position="16"/>
    </location>
</feature>
<name>A0A8S1H9C7_9PELO</name>
<sequence>MPSFLLFAAIFGLTQCQQFLPLSEFDPNFNEDLKNIQGGMNVYVSYNEIDKDLLDQIVFLSGGVSKTAYEVSQSYADQASGLKSPWKLPGNQLTVMNLNNATKSYTVKSFLYIQSLAQSQDPTIFVYDIVGSQNITRNEDSSTIVLFPPFLPQTLEGPKYGAVLSNISQAANGSVVMYSGIPPTTINSDANRFFRNPLRIDQNTTQFFTTIEPLQVTFPAFYILVKGGISFTAAIDSLSTQAVIKTSAATTTGLIMTNDFATNISVVFYPDRNHSYVCGYDLTLNKVIAPVTLLYVQPFFVANSTYSIAVIDALESYQFAADYFYVIPQNPIAAIYTVQYFQIQGALIPPSTTVPVSTAVPPSTTVPVSTTAPPSTVSSQTKVPPPSTLWRQFSTLKMPIFLLLAAFFGLTQCQQFLPLSEFNPNFNEDLKNIQGGMNLYVSYNDVDKDLLGEIVFLSGGVSKTAYEISQSYTDKASGLKAPWSIPASQLTVMNLNNATKSYTVKSFLYIQSLEQSQDPSIYVYDIVGSQNITRSEDSSTIVLFPSFLPPEFESPKYGAILSNISQPANGSMVMFYDVPPANLSSNYEKRFFRNPLQVDKNTTQFFTTIEKLQITFPAYYISVKGDISFTTNHAYSTQAVIKTSAATTTGLIMTNDFATNVTVLFFPDRNYSYVCGYDVTIRNIIAPVTLLYTQPTSVFNSTYANPITDAMVSSNFGADYFYVIPQNPIAAIYTVQYFQIQGALAPPSTTVVTSAPTQPTFQQKSTTIIQTTTKSSTSSAIFISFFLFFTARLF</sequence>